<sequence>MSANVQHILLNLEAAPPAGVWDTISARLDAEFNTQEIKIAEKLYDWEAPPPPGTWENIALAIRVNESRETQETPAKVIRLPFRRLAVAAAVLGIVGFATWNFLNRASGDPIADNRLPTVPSNTITDNVEPGVQPSLPVVDASIGGHRRTAINIARRVNATALMRNDYISNALAEENTTDIPYAEVDGMRAQVTTSRKGIKAPLIKDANGNIIMDNSLIISRDNNYIIITCPNGEQTRLSTKFLPLLLDLNATMDPAEYFDTMMRESSIWKNRFSQWRYKLMQQASFAPTATNFLDIMALKELIEEKQ</sequence>
<dbReference type="Proteomes" id="UP000263900">
    <property type="component" value="Chromosome"/>
</dbReference>
<keyword evidence="2" id="KW-1185">Reference proteome</keyword>
<accession>A0A3B7MQ99</accession>
<dbReference type="RefSeq" id="WP_119051037.1">
    <property type="nucleotide sequence ID" value="NZ_CP032157.1"/>
</dbReference>
<dbReference type="EMBL" id="CP032157">
    <property type="protein sequence ID" value="AXY75156.1"/>
    <property type="molecule type" value="Genomic_DNA"/>
</dbReference>
<evidence type="ECO:0000313" key="1">
    <source>
        <dbReference type="EMBL" id="AXY75156.1"/>
    </source>
</evidence>
<proteinExistence type="predicted"/>
<protein>
    <submittedName>
        <fullName evidence="1">Uncharacterized protein</fullName>
    </submittedName>
</protein>
<dbReference type="AlphaFoldDB" id="A0A3B7MQ99"/>
<dbReference type="KEGG" id="pseg:D3H65_14730"/>
<dbReference type="OrthoDB" id="645896at2"/>
<name>A0A3B7MQ99_9BACT</name>
<organism evidence="1 2">
    <name type="scientific">Paraflavitalea soli</name>
    <dbReference type="NCBI Taxonomy" id="2315862"/>
    <lineage>
        <taxon>Bacteria</taxon>
        <taxon>Pseudomonadati</taxon>
        <taxon>Bacteroidota</taxon>
        <taxon>Chitinophagia</taxon>
        <taxon>Chitinophagales</taxon>
        <taxon>Chitinophagaceae</taxon>
        <taxon>Paraflavitalea</taxon>
    </lineage>
</organism>
<reference evidence="1 2" key="1">
    <citation type="submission" date="2018-09" db="EMBL/GenBank/DDBJ databases">
        <title>Genome sequencing of strain 6GH32-13.</title>
        <authorList>
            <person name="Weon H.-Y."/>
            <person name="Heo J."/>
            <person name="Kwon S.-W."/>
        </authorList>
    </citation>
    <scope>NUCLEOTIDE SEQUENCE [LARGE SCALE GENOMIC DNA]</scope>
    <source>
        <strain evidence="1 2">5GH32-13</strain>
    </source>
</reference>
<evidence type="ECO:0000313" key="2">
    <source>
        <dbReference type="Proteomes" id="UP000263900"/>
    </source>
</evidence>
<gene>
    <name evidence="1" type="ORF">D3H65_14730</name>
</gene>